<dbReference type="EMBL" id="BJZP01000006">
    <property type="protein sequence ID" value="GEO84693.1"/>
    <property type="molecule type" value="Genomic_DNA"/>
</dbReference>
<accession>A0A512HGW2</accession>
<keyword evidence="2" id="KW-1185">Reference proteome</keyword>
<organism evidence="1 2">
    <name type="scientific">Ciceribacter naphthalenivorans</name>
    <dbReference type="NCBI Taxonomy" id="1118451"/>
    <lineage>
        <taxon>Bacteria</taxon>
        <taxon>Pseudomonadati</taxon>
        <taxon>Pseudomonadota</taxon>
        <taxon>Alphaproteobacteria</taxon>
        <taxon>Hyphomicrobiales</taxon>
        <taxon>Rhizobiaceae</taxon>
        <taxon>Ciceribacter</taxon>
    </lineage>
</organism>
<dbReference type="AlphaFoldDB" id="A0A512HGW2"/>
<sequence>MSISLADMLPGGPGANRLRVWLESSGYARRLLLGPEGDPWAEGAAKYLSFFSQARGLLRDDVAVVPVGDLYRSWIARYPGLAVEMAAKKRATFPLRRMLEEEGPRKLLDEVAEAVAANLQGQVPMVLAMPSPAVWLDEAQRMVGREPEERDDDAVEDAAMYIADFVRCVAARPVGGLLIEEAETAPGPADRYAPVFNAARHYRWAVVGRGVRPGQEALFDAVIGGGDGVQGQDVSVPLFAGGELPEDGAAQFRYARIPPGHPPEAVLDALVRMRA</sequence>
<gene>
    <name evidence="1" type="ORF">RNA01_16250</name>
</gene>
<proteinExistence type="predicted"/>
<comment type="caution">
    <text evidence="1">The sequence shown here is derived from an EMBL/GenBank/DDBJ whole genome shotgun (WGS) entry which is preliminary data.</text>
</comment>
<dbReference type="RefSeq" id="WP_147179465.1">
    <property type="nucleotide sequence ID" value="NZ_BJZP01000006.1"/>
</dbReference>
<reference evidence="1 2" key="1">
    <citation type="submission" date="2019-07" db="EMBL/GenBank/DDBJ databases">
        <title>Whole genome shotgun sequence of Rhizobium naphthalenivorans NBRC 107585.</title>
        <authorList>
            <person name="Hosoyama A."/>
            <person name="Uohara A."/>
            <person name="Ohji S."/>
            <person name="Ichikawa N."/>
        </authorList>
    </citation>
    <scope>NUCLEOTIDE SEQUENCE [LARGE SCALE GENOMIC DNA]</scope>
    <source>
        <strain evidence="1 2">NBRC 107585</strain>
    </source>
</reference>
<protein>
    <submittedName>
        <fullName evidence="1">Uncharacterized protein</fullName>
    </submittedName>
</protein>
<dbReference type="Proteomes" id="UP000321717">
    <property type="component" value="Unassembled WGS sequence"/>
</dbReference>
<dbReference type="OrthoDB" id="9130284at2"/>
<evidence type="ECO:0000313" key="1">
    <source>
        <dbReference type="EMBL" id="GEO84693.1"/>
    </source>
</evidence>
<evidence type="ECO:0000313" key="2">
    <source>
        <dbReference type="Proteomes" id="UP000321717"/>
    </source>
</evidence>
<name>A0A512HGW2_9HYPH</name>